<reference evidence="1" key="1">
    <citation type="submission" date="2023-07" db="EMBL/GenBank/DDBJ databases">
        <title>Sorghum-associated microbial communities from plants grown in Nebraska, USA.</title>
        <authorList>
            <person name="Schachtman D."/>
        </authorList>
    </citation>
    <scope>NUCLEOTIDE SEQUENCE</scope>
    <source>
        <strain evidence="1">BE330</strain>
    </source>
</reference>
<protein>
    <submittedName>
        <fullName evidence="1">Transcriptional regulator</fullName>
    </submittedName>
</protein>
<evidence type="ECO:0000313" key="2">
    <source>
        <dbReference type="Proteomes" id="UP001185331"/>
    </source>
</evidence>
<dbReference type="EMBL" id="JAVDQK010000004">
    <property type="protein sequence ID" value="MDR6218510.1"/>
    <property type="molecule type" value="Genomic_DNA"/>
</dbReference>
<dbReference type="RefSeq" id="WP_309855063.1">
    <property type="nucleotide sequence ID" value="NZ_JAVDQJ010000005.1"/>
</dbReference>
<gene>
    <name evidence="1" type="ORF">J2Y00_002073</name>
</gene>
<evidence type="ECO:0000313" key="1">
    <source>
        <dbReference type="EMBL" id="MDR6218510.1"/>
    </source>
</evidence>
<name>A0AAE4BLY8_9DEIO</name>
<organism evidence="1 2">
    <name type="scientific">Deinococcus soli</name>
    <name type="common">ex Cha et al. 2016</name>
    <dbReference type="NCBI Taxonomy" id="1309411"/>
    <lineage>
        <taxon>Bacteria</taxon>
        <taxon>Thermotogati</taxon>
        <taxon>Deinococcota</taxon>
        <taxon>Deinococci</taxon>
        <taxon>Deinococcales</taxon>
        <taxon>Deinococcaceae</taxon>
        <taxon>Deinococcus</taxon>
    </lineage>
</organism>
<comment type="caution">
    <text evidence="1">The sequence shown here is derived from an EMBL/GenBank/DDBJ whole genome shotgun (WGS) entry which is preliminary data.</text>
</comment>
<dbReference type="AlphaFoldDB" id="A0AAE4BLY8"/>
<proteinExistence type="predicted"/>
<dbReference type="Proteomes" id="UP001185331">
    <property type="component" value="Unassembled WGS sequence"/>
</dbReference>
<sequence>MILRTAALIGALAIGTGAANSENMPPELVTPRMVQNEKDVITVIERSKKLTLITPDVPKEVAQALANAAWKGAQVRVITSGQAYKANPLFADMRKYKVRVGTLDGNLNQAVLIADDTVALNGILAASRGTKLFTHKETAMAMLGSIEQMFKYVSWR</sequence>
<accession>A0AAE4BLY8</accession>